<evidence type="ECO:0000256" key="2">
    <source>
        <dbReference type="ARBA" id="ARBA00022448"/>
    </source>
</evidence>
<dbReference type="GO" id="GO:0072562">
    <property type="term" value="C:blood microparticle"/>
    <property type="evidence" value="ECO:0007669"/>
    <property type="project" value="TreeGrafter"/>
</dbReference>
<dbReference type="GO" id="GO:0031720">
    <property type="term" value="F:haptoglobin binding"/>
    <property type="evidence" value="ECO:0007669"/>
    <property type="project" value="TreeGrafter"/>
</dbReference>
<dbReference type="InterPro" id="IPR012292">
    <property type="entry name" value="Globin/Proto"/>
</dbReference>
<evidence type="ECO:0000256" key="1">
    <source>
        <dbReference type="ARBA" id="ARBA00008705"/>
    </source>
</evidence>
<comment type="caution">
    <text evidence="10">The sequence shown here is derived from an EMBL/GenBank/DDBJ whole genome shotgun (WGS) entry which is preliminary data.</text>
</comment>
<keyword evidence="2 7" id="KW-0813">Transport</keyword>
<reference evidence="10" key="1">
    <citation type="thesis" date="2020" institute="ProQuest LLC" country="789 East Eisenhower Parkway, Ann Arbor, MI, USA">
        <title>Comparative Genomics and Chromosome Evolution.</title>
        <authorList>
            <person name="Mudd A.B."/>
        </authorList>
    </citation>
    <scope>NUCLEOTIDE SEQUENCE</scope>
    <source>
        <strain evidence="10">Female2</strain>
        <tissue evidence="10">Blood</tissue>
    </source>
</reference>
<evidence type="ECO:0000313" key="11">
    <source>
        <dbReference type="Proteomes" id="UP000812440"/>
    </source>
</evidence>
<evidence type="ECO:0000256" key="6">
    <source>
        <dbReference type="ARBA" id="ARBA00023004"/>
    </source>
</evidence>
<dbReference type="GO" id="GO:0004601">
    <property type="term" value="F:peroxidase activity"/>
    <property type="evidence" value="ECO:0007669"/>
    <property type="project" value="TreeGrafter"/>
</dbReference>
<dbReference type="InterPro" id="IPR009050">
    <property type="entry name" value="Globin-like_sf"/>
</dbReference>
<dbReference type="Pfam" id="PF00042">
    <property type="entry name" value="Globin"/>
    <property type="match status" value="1"/>
</dbReference>
<dbReference type="PROSITE" id="PS01033">
    <property type="entry name" value="GLOBIN"/>
    <property type="match status" value="1"/>
</dbReference>
<gene>
    <name evidence="10" type="ORF">GDO86_012153</name>
</gene>
<feature type="domain" description="Globin" evidence="9">
    <location>
        <begin position="2"/>
        <end position="129"/>
    </location>
</feature>
<dbReference type="GO" id="GO:0019825">
    <property type="term" value="F:oxygen binding"/>
    <property type="evidence" value="ECO:0007669"/>
    <property type="project" value="InterPro"/>
</dbReference>
<keyword evidence="11" id="KW-1185">Reference proteome</keyword>
<dbReference type="Proteomes" id="UP000812440">
    <property type="component" value="Chromosome 7"/>
</dbReference>
<keyword evidence="5" id="KW-0479">Metal-binding</keyword>
<organism evidence="10 11">
    <name type="scientific">Hymenochirus boettgeri</name>
    <name type="common">Congo dwarf clawed frog</name>
    <dbReference type="NCBI Taxonomy" id="247094"/>
    <lineage>
        <taxon>Eukaryota</taxon>
        <taxon>Metazoa</taxon>
        <taxon>Chordata</taxon>
        <taxon>Craniata</taxon>
        <taxon>Vertebrata</taxon>
        <taxon>Euteleostomi</taxon>
        <taxon>Amphibia</taxon>
        <taxon>Batrachia</taxon>
        <taxon>Anura</taxon>
        <taxon>Pipoidea</taxon>
        <taxon>Pipidae</taxon>
        <taxon>Pipinae</taxon>
        <taxon>Hymenochirus</taxon>
    </lineage>
</organism>
<dbReference type="GO" id="GO:0042744">
    <property type="term" value="P:hydrogen peroxide catabolic process"/>
    <property type="evidence" value="ECO:0007669"/>
    <property type="project" value="TreeGrafter"/>
</dbReference>
<evidence type="ECO:0000256" key="7">
    <source>
        <dbReference type="RuleBase" id="RU000356"/>
    </source>
</evidence>
<evidence type="ECO:0000256" key="3">
    <source>
        <dbReference type="ARBA" id="ARBA00022617"/>
    </source>
</evidence>
<keyword evidence="8" id="KW-1133">Transmembrane helix</keyword>
<keyword evidence="8" id="KW-0472">Membrane</keyword>
<keyword evidence="8" id="KW-0812">Transmembrane</keyword>
<proteinExistence type="inferred from homology"/>
<dbReference type="PANTHER" id="PTHR11442">
    <property type="entry name" value="HEMOGLOBIN FAMILY MEMBER"/>
    <property type="match status" value="1"/>
</dbReference>
<keyword evidence="3 7" id="KW-0349">Heme</keyword>
<comment type="similarity">
    <text evidence="1 7">Belongs to the globin family.</text>
</comment>
<dbReference type="GO" id="GO:0046872">
    <property type="term" value="F:metal ion binding"/>
    <property type="evidence" value="ECO:0007669"/>
    <property type="project" value="UniProtKB-KW"/>
</dbReference>
<dbReference type="GO" id="GO:0020037">
    <property type="term" value="F:heme binding"/>
    <property type="evidence" value="ECO:0007669"/>
    <property type="project" value="InterPro"/>
</dbReference>
<protein>
    <recommendedName>
        <fullName evidence="9">Globin domain-containing protein</fullName>
    </recommendedName>
</protein>
<evidence type="ECO:0000256" key="5">
    <source>
        <dbReference type="ARBA" id="ARBA00022723"/>
    </source>
</evidence>
<evidence type="ECO:0000256" key="4">
    <source>
        <dbReference type="ARBA" id="ARBA00022621"/>
    </source>
</evidence>
<keyword evidence="6" id="KW-0408">Iron</keyword>
<dbReference type="GO" id="GO:0031838">
    <property type="term" value="C:haptoglobin-hemoglobin complex"/>
    <property type="evidence" value="ECO:0007669"/>
    <property type="project" value="TreeGrafter"/>
</dbReference>
<dbReference type="AlphaFoldDB" id="A0A8T2IRL4"/>
<name>A0A8T2IRL4_9PIPI</name>
<dbReference type="GO" id="GO:0043177">
    <property type="term" value="F:organic acid binding"/>
    <property type="evidence" value="ECO:0007669"/>
    <property type="project" value="TreeGrafter"/>
</dbReference>
<dbReference type="GO" id="GO:0005344">
    <property type="term" value="F:oxygen carrier activity"/>
    <property type="evidence" value="ECO:0007669"/>
    <property type="project" value="UniProtKB-KW"/>
</dbReference>
<keyword evidence="4 7" id="KW-0561">Oxygen transport</keyword>
<evidence type="ECO:0000313" key="10">
    <source>
        <dbReference type="EMBL" id="KAG8433690.1"/>
    </source>
</evidence>
<dbReference type="EMBL" id="JAACNH010000008">
    <property type="protein sequence ID" value="KAG8433690.1"/>
    <property type="molecule type" value="Genomic_DNA"/>
</dbReference>
<dbReference type="SUPFAM" id="SSF46458">
    <property type="entry name" value="Globin-like"/>
    <property type="match status" value="1"/>
</dbReference>
<dbReference type="InterPro" id="IPR050056">
    <property type="entry name" value="Hemoglobin_oxygen_transport"/>
</dbReference>
<dbReference type="InterPro" id="IPR000971">
    <property type="entry name" value="Globin"/>
</dbReference>
<evidence type="ECO:0000256" key="8">
    <source>
        <dbReference type="SAM" id="Phobius"/>
    </source>
</evidence>
<evidence type="ECO:0000259" key="9">
    <source>
        <dbReference type="PROSITE" id="PS01033"/>
    </source>
</evidence>
<accession>A0A8T2IRL4</accession>
<dbReference type="Gene3D" id="1.10.490.10">
    <property type="entry name" value="Globins"/>
    <property type="match status" value="1"/>
</dbReference>
<feature type="transmembrane region" description="Helical" evidence="8">
    <location>
        <begin position="83"/>
        <end position="101"/>
    </location>
</feature>
<sequence length="138" mass="15830">MTLTDKDKAEVVALWAKIELEFKTLGKEVARWMAGTFHTTKLYIENKPNFPEKIMAALGEAVQHIDNLSEDLSAFTGLKMPHFDFYTLLIHVLLILIGAHFPNDLNSSMHAAWVKFFIEIQKILFPEETNDPNCFCIF</sequence>
<dbReference type="GO" id="GO:0005833">
    <property type="term" value="C:hemoglobin complex"/>
    <property type="evidence" value="ECO:0007669"/>
    <property type="project" value="TreeGrafter"/>
</dbReference>